<name>A0A9W4IPS8_9EURO</name>
<feature type="compositionally biased region" description="Low complexity" evidence="1">
    <location>
        <begin position="138"/>
        <end position="156"/>
    </location>
</feature>
<evidence type="ECO:0000256" key="2">
    <source>
        <dbReference type="SAM" id="Phobius"/>
    </source>
</evidence>
<protein>
    <recommendedName>
        <fullName evidence="5">Mid2 domain-containing protein</fullName>
    </recommendedName>
</protein>
<feature type="compositionally biased region" description="Low complexity" evidence="1">
    <location>
        <begin position="238"/>
        <end position="250"/>
    </location>
</feature>
<reference evidence="3" key="1">
    <citation type="submission" date="2021-07" db="EMBL/GenBank/DDBJ databases">
        <authorList>
            <person name="Branca A.L. A."/>
        </authorList>
    </citation>
    <scope>NUCLEOTIDE SEQUENCE</scope>
</reference>
<comment type="caution">
    <text evidence="3">The sequence shown here is derived from an EMBL/GenBank/DDBJ whole genome shotgun (WGS) entry which is preliminary data.</text>
</comment>
<feature type="region of interest" description="Disordered" evidence="1">
    <location>
        <begin position="90"/>
        <end position="159"/>
    </location>
</feature>
<dbReference type="EMBL" id="CAJVPD010000110">
    <property type="protein sequence ID" value="CAG8323281.1"/>
    <property type="molecule type" value="Genomic_DNA"/>
</dbReference>
<keyword evidence="2" id="KW-1133">Transmembrane helix</keyword>
<sequence length="515" mass="54767">MDSFEALFPRDASACTKGKQWYVCNVGNFRGCCSNDPCTTGICPDNEDDTSSTATTLSDLLLTTVGAINRLPNVTPRTTTTSSMTTLTEAVTISSEDPAATAVSSSSSKSTTPLTASEHSTITDTSTSPEATGATALSSVRAASPGAASPSSTPTSIQNATPSNRGAIIGGVLGGLAAIALLAILIFCCIRHRRKQVKHGKRSKALSWYPYGRNDKDRAAGSEMKEPQSPYDSEANRSLTTSSTTSPISTEARPGVHLTPNLVLTSSSTNLISLSPQKNQVPPALPLSTELYASVPNRQDFTPELQDTGFARLRAELASSPQSEWINVPISQRLRQNPIRLRTAPRAWESPSLTPIAASPRGSPVREPRQRQGHTCSQSETRDAVGTMGRVVTADGVVLGANLDRYSNGLEIGRSLDQERRSAERSDADHVMSFMQYGRSEEGVDAPVGARARSVDDLGGESSTGKRISRTEQTVPDGDVPDEEDIPPAYEANEGSLQPEIKSPSGRMEMSLRGV</sequence>
<feature type="compositionally biased region" description="Low complexity" evidence="1">
    <location>
        <begin position="99"/>
        <end position="117"/>
    </location>
</feature>
<feature type="compositionally biased region" description="Polar residues" evidence="1">
    <location>
        <begin position="118"/>
        <end position="130"/>
    </location>
</feature>
<dbReference type="AlphaFoldDB" id="A0A9W4IPS8"/>
<evidence type="ECO:0000256" key="1">
    <source>
        <dbReference type="SAM" id="MobiDB-lite"/>
    </source>
</evidence>
<evidence type="ECO:0000313" key="3">
    <source>
        <dbReference type="EMBL" id="CAG8323281.1"/>
    </source>
</evidence>
<accession>A0A9W4IPS8</accession>
<keyword evidence="2" id="KW-0812">Transmembrane</keyword>
<feature type="transmembrane region" description="Helical" evidence="2">
    <location>
        <begin position="167"/>
        <end position="190"/>
    </location>
</feature>
<keyword evidence="2" id="KW-0472">Membrane</keyword>
<feature type="region of interest" description="Disordered" evidence="1">
    <location>
        <begin position="350"/>
        <end position="388"/>
    </location>
</feature>
<feature type="compositionally biased region" description="Polar residues" evidence="1">
    <location>
        <begin position="461"/>
        <end position="474"/>
    </location>
</feature>
<gene>
    <name evidence="3" type="ORF">PSALAMII_LOCUS2346</name>
</gene>
<feature type="compositionally biased region" description="Basic and acidic residues" evidence="1">
    <location>
        <begin position="213"/>
        <end position="226"/>
    </location>
</feature>
<evidence type="ECO:0000313" key="4">
    <source>
        <dbReference type="Proteomes" id="UP001152592"/>
    </source>
</evidence>
<feature type="region of interest" description="Disordered" evidence="1">
    <location>
        <begin position="438"/>
        <end position="515"/>
    </location>
</feature>
<dbReference type="Proteomes" id="UP001152592">
    <property type="component" value="Unassembled WGS sequence"/>
</dbReference>
<organism evidence="3 4">
    <name type="scientific">Penicillium salamii</name>
    <dbReference type="NCBI Taxonomy" id="1612424"/>
    <lineage>
        <taxon>Eukaryota</taxon>
        <taxon>Fungi</taxon>
        <taxon>Dikarya</taxon>
        <taxon>Ascomycota</taxon>
        <taxon>Pezizomycotina</taxon>
        <taxon>Eurotiomycetes</taxon>
        <taxon>Eurotiomycetidae</taxon>
        <taxon>Eurotiales</taxon>
        <taxon>Aspergillaceae</taxon>
        <taxon>Penicillium</taxon>
    </lineage>
</organism>
<evidence type="ECO:0008006" key="5">
    <source>
        <dbReference type="Google" id="ProtNLM"/>
    </source>
</evidence>
<dbReference type="OrthoDB" id="5086500at2759"/>
<proteinExistence type="predicted"/>
<feature type="region of interest" description="Disordered" evidence="1">
    <location>
        <begin position="208"/>
        <end position="254"/>
    </location>
</feature>